<evidence type="ECO:0000313" key="1">
    <source>
        <dbReference type="EMBL" id="AKS42989.1"/>
    </source>
</evidence>
<protein>
    <submittedName>
        <fullName evidence="1">Uncharacterized protein</fullName>
    </submittedName>
</protein>
<dbReference type="STRING" id="1579979.WM2015_2631"/>
<reference evidence="2" key="1">
    <citation type="submission" date="2015-07" db="EMBL/GenBank/DDBJ databases">
        <authorList>
            <person name="Kim K.M."/>
        </authorList>
    </citation>
    <scope>NUCLEOTIDE SEQUENCE [LARGE SCALE GENOMIC DNA]</scope>
    <source>
        <strain evidence="2">KCTC 42284</strain>
    </source>
</reference>
<dbReference type="KEGG" id="wma:WM2015_2631"/>
<dbReference type="OrthoDB" id="7630939at2"/>
<dbReference type="EMBL" id="CP012154">
    <property type="protein sequence ID" value="AKS42989.1"/>
    <property type="molecule type" value="Genomic_DNA"/>
</dbReference>
<dbReference type="AlphaFoldDB" id="A0A0K0XZ77"/>
<dbReference type="Proteomes" id="UP000066624">
    <property type="component" value="Chromosome"/>
</dbReference>
<organism evidence="1 2">
    <name type="scientific">Wenzhouxiangella marina</name>
    <dbReference type="NCBI Taxonomy" id="1579979"/>
    <lineage>
        <taxon>Bacteria</taxon>
        <taxon>Pseudomonadati</taxon>
        <taxon>Pseudomonadota</taxon>
        <taxon>Gammaproteobacteria</taxon>
        <taxon>Chromatiales</taxon>
        <taxon>Wenzhouxiangellaceae</taxon>
        <taxon>Wenzhouxiangella</taxon>
    </lineage>
</organism>
<keyword evidence="2" id="KW-1185">Reference proteome</keyword>
<accession>A0A0K0XZ77</accession>
<evidence type="ECO:0000313" key="2">
    <source>
        <dbReference type="Proteomes" id="UP000066624"/>
    </source>
</evidence>
<proteinExistence type="predicted"/>
<gene>
    <name evidence="1" type="ORF">WM2015_2631</name>
</gene>
<name>A0A0K0XZ77_9GAMM</name>
<sequence>MSSISFYEKSAWGTLLALSVLGAFYFRAVYGLWEADALVAPAVTGLAIGFTIVQVIVLVVFHTLIAIIDRPGDEDERDRLIAWRAGSLSGLILGLGVFSVIFMMLAGAWLNRPVLLSPMVVVNLLLAALLLAELVDLAARIVFYRRGV</sequence>
<dbReference type="RefSeq" id="WP_049726505.1">
    <property type="nucleotide sequence ID" value="NZ_CP012154.1"/>
</dbReference>